<proteinExistence type="predicted"/>
<dbReference type="Proteomes" id="UP000263486">
    <property type="component" value="Unassembled WGS sequence"/>
</dbReference>
<evidence type="ECO:0000313" key="2">
    <source>
        <dbReference type="Proteomes" id="UP000263486"/>
    </source>
</evidence>
<name>A0ABX9KKM1_9FUSO</name>
<organism evidence="1 2">
    <name type="scientific">Psychrilyobacter piezotolerans</name>
    <dbReference type="NCBI Taxonomy" id="2293438"/>
    <lineage>
        <taxon>Bacteria</taxon>
        <taxon>Fusobacteriati</taxon>
        <taxon>Fusobacteriota</taxon>
        <taxon>Fusobacteriia</taxon>
        <taxon>Fusobacteriales</taxon>
        <taxon>Fusobacteriaceae</taxon>
        <taxon>Psychrilyobacter</taxon>
    </lineage>
</organism>
<protein>
    <recommendedName>
        <fullName evidence="3">Lipoprotein</fullName>
    </recommendedName>
</protein>
<accession>A0ABX9KKM1</accession>
<gene>
    <name evidence="1" type="ORF">DYH56_00130</name>
</gene>
<evidence type="ECO:0000313" key="1">
    <source>
        <dbReference type="EMBL" id="REI43094.1"/>
    </source>
</evidence>
<dbReference type="PROSITE" id="PS51257">
    <property type="entry name" value="PROKAR_LIPOPROTEIN"/>
    <property type="match status" value="1"/>
</dbReference>
<sequence>MKKFKYLMTLVISTIFIGCSNFQPPKKVVSVEYSKDNKAIVTTYEDGSTMVENVEFLKWKNKNNQEQRKDDRRDGIR</sequence>
<evidence type="ECO:0008006" key="3">
    <source>
        <dbReference type="Google" id="ProtNLM"/>
    </source>
</evidence>
<comment type="caution">
    <text evidence="1">The sequence shown here is derived from an EMBL/GenBank/DDBJ whole genome shotgun (WGS) entry which is preliminary data.</text>
</comment>
<keyword evidence="2" id="KW-1185">Reference proteome</keyword>
<reference evidence="1 2" key="1">
    <citation type="submission" date="2018-08" db="EMBL/GenBank/DDBJ databases">
        <title>Draft genome sequence of Psychrilyobacter sp. strain SD5 isolated from Black Sea water.</title>
        <authorList>
            <person name="Yadav S."/>
            <person name="Villanueva L."/>
            <person name="Damste J.S.S."/>
        </authorList>
    </citation>
    <scope>NUCLEOTIDE SEQUENCE [LARGE SCALE GENOMIC DNA]</scope>
    <source>
        <strain evidence="1 2">SD5</strain>
    </source>
</reference>
<dbReference type="RefSeq" id="WP_114640814.1">
    <property type="nucleotide sequence ID" value="NZ_JAACIO010000001.1"/>
</dbReference>
<dbReference type="EMBL" id="QUAJ01000001">
    <property type="protein sequence ID" value="REI43094.1"/>
    <property type="molecule type" value="Genomic_DNA"/>
</dbReference>